<dbReference type="Proteomes" id="UP000095287">
    <property type="component" value="Unplaced"/>
</dbReference>
<protein>
    <submittedName>
        <fullName evidence="3">Transcriptional regulator</fullName>
    </submittedName>
</protein>
<accession>A0A1I8A5P3</accession>
<evidence type="ECO:0000313" key="3">
    <source>
        <dbReference type="WBParaSite" id="L893_g33128.t1"/>
    </source>
</evidence>
<feature type="compositionally biased region" description="Basic and acidic residues" evidence="1">
    <location>
        <begin position="17"/>
        <end position="30"/>
    </location>
</feature>
<reference evidence="3" key="1">
    <citation type="submission" date="2016-11" db="UniProtKB">
        <authorList>
            <consortium name="WormBaseParasite"/>
        </authorList>
    </citation>
    <scope>IDENTIFICATION</scope>
</reference>
<sequence length="30" mass="3442">MDYGQNENADVADDFAEATRDLEERRHGCL</sequence>
<feature type="region of interest" description="Disordered" evidence="1">
    <location>
        <begin position="1"/>
        <end position="30"/>
    </location>
</feature>
<dbReference type="AlphaFoldDB" id="A0A1I8A5P3"/>
<evidence type="ECO:0000313" key="2">
    <source>
        <dbReference type="Proteomes" id="UP000095287"/>
    </source>
</evidence>
<evidence type="ECO:0000256" key="1">
    <source>
        <dbReference type="SAM" id="MobiDB-lite"/>
    </source>
</evidence>
<proteinExistence type="predicted"/>
<keyword evidence="2" id="KW-1185">Reference proteome</keyword>
<name>A0A1I8A5P3_9BILA</name>
<dbReference type="WBParaSite" id="L893_g33128.t1">
    <property type="protein sequence ID" value="L893_g33128.t1"/>
    <property type="gene ID" value="L893_g33128"/>
</dbReference>
<organism evidence="2 3">
    <name type="scientific">Steinernema glaseri</name>
    <dbReference type="NCBI Taxonomy" id="37863"/>
    <lineage>
        <taxon>Eukaryota</taxon>
        <taxon>Metazoa</taxon>
        <taxon>Ecdysozoa</taxon>
        <taxon>Nematoda</taxon>
        <taxon>Chromadorea</taxon>
        <taxon>Rhabditida</taxon>
        <taxon>Tylenchina</taxon>
        <taxon>Panagrolaimomorpha</taxon>
        <taxon>Strongyloidoidea</taxon>
        <taxon>Steinernematidae</taxon>
        <taxon>Steinernema</taxon>
    </lineage>
</organism>